<evidence type="ECO:0000256" key="1">
    <source>
        <dbReference type="SAM" id="Coils"/>
    </source>
</evidence>
<comment type="caution">
    <text evidence="4">The sequence shown here is derived from an EMBL/GenBank/DDBJ whole genome shotgun (WGS) entry which is preliminary data.</text>
</comment>
<reference evidence="6 7" key="1">
    <citation type="submission" date="2015-11" db="EMBL/GenBank/DDBJ databases">
        <authorList>
            <consortium name="Pathogen Informatics"/>
        </authorList>
    </citation>
    <scope>NUCLEOTIDE SEQUENCE [LARGE SCALE GENOMIC DNA]</scope>
    <source>
        <strain evidence="4 6">006A-0059</strain>
        <strain evidence="5 7">007A-0283</strain>
    </source>
</reference>
<feature type="coiled-coil region" evidence="1">
    <location>
        <begin position="217"/>
        <end position="287"/>
    </location>
</feature>
<dbReference type="PANTHER" id="PTHR36698">
    <property type="entry name" value="BLL5892 PROTEIN"/>
    <property type="match status" value="1"/>
</dbReference>
<dbReference type="InterPro" id="IPR003399">
    <property type="entry name" value="Mce/MlaD"/>
</dbReference>
<name>A0A0S4SWZ5_CAMHY</name>
<keyword evidence="2" id="KW-0812">Transmembrane</keyword>
<dbReference type="Proteomes" id="UP000052237">
    <property type="component" value="Unassembled WGS sequence"/>
</dbReference>
<keyword evidence="6" id="KW-1185">Reference proteome</keyword>
<dbReference type="EMBL" id="FAVC01000008">
    <property type="protein sequence ID" value="CUU92449.1"/>
    <property type="molecule type" value="Genomic_DNA"/>
</dbReference>
<evidence type="ECO:0000313" key="7">
    <source>
        <dbReference type="Proteomes" id="UP000052245"/>
    </source>
</evidence>
<protein>
    <submittedName>
        <fullName evidence="4">ABC transport system periplasmic substrate-binding protein</fullName>
    </submittedName>
</protein>
<organism evidence="4 6">
    <name type="scientific">Campylobacter hyointestinalis subsp. hyointestinalis</name>
    <dbReference type="NCBI Taxonomy" id="91352"/>
    <lineage>
        <taxon>Bacteria</taxon>
        <taxon>Pseudomonadati</taxon>
        <taxon>Campylobacterota</taxon>
        <taxon>Epsilonproteobacteria</taxon>
        <taxon>Campylobacterales</taxon>
        <taxon>Campylobacteraceae</taxon>
        <taxon>Campylobacter</taxon>
    </lineage>
</organism>
<dbReference type="PANTHER" id="PTHR36698:SF2">
    <property type="entry name" value="MCE_MLAD DOMAIN-CONTAINING PROTEIN"/>
    <property type="match status" value="1"/>
</dbReference>
<evidence type="ECO:0000313" key="5">
    <source>
        <dbReference type="EMBL" id="CUU92449.1"/>
    </source>
</evidence>
<dbReference type="EMBL" id="FAVB01000005">
    <property type="protein sequence ID" value="CUU87527.1"/>
    <property type="molecule type" value="Genomic_DNA"/>
</dbReference>
<feature type="domain" description="Mce/MlaD" evidence="3">
    <location>
        <begin position="38"/>
        <end position="116"/>
    </location>
</feature>
<keyword evidence="2" id="KW-0472">Membrane</keyword>
<dbReference type="Pfam" id="PF02470">
    <property type="entry name" value="MlaD"/>
    <property type="match status" value="1"/>
</dbReference>
<dbReference type="Proteomes" id="UP000052245">
    <property type="component" value="Unassembled WGS sequence"/>
</dbReference>
<evidence type="ECO:0000259" key="3">
    <source>
        <dbReference type="Pfam" id="PF02470"/>
    </source>
</evidence>
<gene>
    <name evidence="4" type="ORF">ERS686654_01771</name>
    <name evidence="5" type="ORF">ERS739223_01947</name>
</gene>
<accession>A0A9W5AXA8</accession>
<keyword evidence="2" id="KW-1133">Transmembrane helix</keyword>
<evidence type="ECO:0000256" key="2">
    <source>
        <dbReference type="SAM" id="Phobius"/>
    </source>
</evidence>
<evidence type="ECO:0000313" key="4">
    <source>
        <dbReference type="EMBL" id="CUU87527.1"/>
    </source>
</evidence>
<proteinExistence type="predicted"/>
<keyword evidence="1" id="KW-0175">Coiled coil</keyword>
<dbReference type="RefSeq" id="WP_059426752.1">
    <property type="nucleotide sequence ID" value="NZ_CP040464.1"/>
</dbReference>
<dbReference type="AlphaFoldDB" id="A0A0S4SWZ5"/>
<feature type="transmembrane region" description="Helical" evidence="2">
    <location>
        <begin position="6"/>
        <end position="28"/>
    </location>
</feature>
<accession>A0A0S4SWZ5</accession>
<sequence>MESKSSYFIAGAFFCIVMIFAVVFLLFMNKNGNAEEYRSYYIQTKELPNGIKKDAQVRFIGVPAGIVKDIYFSDPKTATIEIKLSIKKDLPIKKDSVAVVEIQGISGIASINISKGSPEARTFTTDEKPVIFMEQGLLAKIGDSAVNVSHRLNLTLSKFGELLSDENIKALSQTLDSINKFSSFLNSKENLENIKTILSSTNKTASALSKIKFEELANQLNAFLVDAKRQAKLLEQTQMLLAKKIESGEYDFKSIISPTLQNTNDTLSELNGLIAEIQNTLFRLEDNPYEFFFKDTGDKK</sequence>
<evidence type="ECO:0000313" key="6">
    <source>
        <dbReference type="Proteomes" id="UP000052237"/>
    </source>
</evidence>